<feature type="region of interest" description="Disordered" evidence="2">
    <location>
        <begin position="15"/>
        <end position="38"/>
    </location>
</feature>
<sequence length="629" mass="68403">MARVKQTAKLIDTLKEVAADEGSRPQAEHEEDISDVQVSPSELMAREKPEPSLRFGSSKFYAKIEFPGVEGGAFPLALKVEAFAHRNQAVFDKFLPGFNKCEAAFRLAAKSIGGRDLVEEYLAAKVCPLSSSWEIASFAKPASKKGKAMSKVVEPLAQIVIGKPPRQPTSKVAASRVEAQKRTTADPSKYLFRITEADMGSPNFMKVLRATELRVPRGLGGRGQPVDLYLDQFGSLRASPDSVGAVIIDLHRGSSRVKHMINLVDDSDEEVPKVAPRFSPKETAAGPAAQASGEAVLPFATEGSKPLPEKAISPKVLETAEANVFSGAAALEGEGISATLNELEVQQELREMQLSGPRLKLVNLRPNLNILALKSLMANKALAEKIKQGNEFLLKKSVEKLQEKAEELEKIVKKLHETAANNEKVLDNLRETMEKDASKVAALQREVMELKAEAVRKDELIQKLDDEADTDQKVMDQAIREACAQGQLIYEEYKKALAGFSVEPSPVPEDPEGGVAGLLNWILGEFTLLSELLGSTADNAAVVSCGSLLAILNREGCQDSNRLSSRDFVYPSHTDLSQNIENIQTVKKSFVWKFWKVKALEAEMASVLESTDAAGTSDARPADGGDQEV</sequence>
<feature type="region of interest" description="Disordered" evidence="2">
    <location>
        <begin position="610"/>
        <end position="629"/>
    </location>
</feature>
<accession>A0A3L6S099</accession>
<comment type="caution">
    <text evidence="3">The sequence shown here is derived from an EMBL/GenBank/DDBJ whole genome shotgun (WGS) entry which is preliminary data.</text>
</comment>
<evidence type="ECO:0000313" key="4">
    <source>
        <dbReference type="Proteomes" id="UP000275267"/>
    </source>
</evidence>
<gene>
    <name evidence="3" type="ORF">C2845_PM09G11790</name>
</gene>
<evidence type="ECO:0000256" key="1">
    <source>
        <dbReference type="SAM" id="Coils"/>
    </source>
</evidence>
<keyword evidence="1" id="KW-0175">Coiled coil</keyword>
<name>A0A3L6S099_PANMI</name>
<dbReference type="AlphaFoldDB" id="A0A3L6S099"/>
<organism evidence="3 4">
    <name type="scientific">Panicum miliaceum</name>
    <name type="common">Proso millet</name>
    <name type="synonym">Broomcorn millet</name>
    <dbReference type="NCBI Taxonomy" id="4540"/>
    <lineage>
        <taxon>Eukaryota</taxon>
        <taxon>Viridiplantae</taxon>
        <taxon>Streptophyta</taxon>
        <taxon>Embryophyta</taxon>
        <taxon>Tracheophyta</taxon>
        <taxon>Spermatophyta</taxon>
        <taxon>Magnoliopsida</taxon>
        <taxon>Liliopsida</taxon>
        <taxon>Poales</taxon>
        <taxon>Poaceae</taxon>
        <taxon>PACMAD clade</taxon>
        <taxon>Panicoideae</taxon>
        <taxon>Panicodae</taxon>
        <taxon>Paniceae</taxon>
        <taxon>Panicinae</taxon>
        <taxon>Panicum</taxon>
        <taxon>Panicum sect. Panicum</taxon>
    </lineage>
</organism>
<evidence type="ECO:0000313" key="3">
    <source>
        <dbReference type="EMBL" id="RLN11848.1"/>
    </source>
</evidence>
<dbReference type="OrthoDB" id="721592at2759"/>
<dbReference type="EMBL" id="PQIB02000006">
    <property type="protein sequence ID" value="RLN11848.1"/>
    <property type="molecule type" value="Genomic_DNA"/>
</dbReference>
<dbReference type="Proteomes" id="UP000275267">
    <property type="component" value="Unassembled WGS sequence"/>
</dbReference>
<feature type="coiled-coil region" evidence="1">
    <location>
        <begin position="391"/>
        <end position="481"/>
    </location>
</feature>
<keyword evidence="4" id="KW-1185">Reference proteome</keyword>
<reference evidence="4" key="1">
    <citation type="journal article" date="2019" name="Nat. Commun.">
        <title>The genome of broomcorn millet.</title>
        <authorList>
            <person name="Zou C."/>
            <person name="Miki D."/>
            <person name="Li D."/>
            <person name="Tang Q."/>
            <person name="Xiao L."/>
            <person name="Rajput S."/>
            <person name="Deng P."/>
            <person name="Jia W."/>
            <person name="Huang R."/>
            <person name="Zhang M."/>
            <person name="Sun Y."/>
            <person name="Hu J."/>
            <person name="Fu X."/>
            <person name="Schnable P.S."/>
            <person name="Li F."/>
            <person name="Zhang H."/>
            <person name="Feng B."/>
            <person name="Zhu X."/>
            <person name="Liu R."/>
            <person name="Schnable J.C."/>
            <person name="Zhu J.-K."/>
            <person name="Zhang H."/>
        </authorList>
    </citation>
    <scope>NUCLEOTIDE SEQUENCE [LARGE SCALE GENOMIC DNA]</scope>
</reference>
<proteinExistence type="predicted"/>
<feature type="compositionally biased region" description="Basic and acidic residues" evidence="2">
    <location>
        <begin position="15"/>
        <end position="28"/>
    </location>
</feature>
<evidence type="ECO:0000256" key="2">
    <source>
        <dbReference type="SAM" id="MobiDB-lite"/>
    </source>
</evidence>
<protein>
    <submittedName>
        <fullName evidence="3">Uncharacterized protein</fullName>
    </submittedName>
</protein>